<sequence>MKFLRKISAPIAALTIGASVLAAPVSDASVGKPTPDIVVRDKSTITEDSRDWRQETADNDRVLHVDAWSDSMERNIPVAIITPDGTFNESRPTIYMLNGAGGAEQNLDWITSAPIVDFYEDKNVNVVIPMEGAFSYYMNWADESPEPGNGYLEGKQLWETFLLHELPQDIEYFMNANGKRGIGGYSMSATSSLLLAEKAEQGFFDVAGSFSGCAETASPLGYTTAQLTVDRAGVTAAQMLGPMGSPHNVANDALINAEGLRGTELYISNATGLAGEWDMPGYYIDQGYDPNAASAGAGTLIVEGGIIEATTNICTHNLKAKLDKLGIPADWNLRPTGTHSWNYWIDDLEKSWPTFARALNV</sequence>
<keyword evidence="1" id="KW-0732">Signal</keyword>
<dbReference type="Proteomes" id="UP000425178">
    <property type="component" value="Chromosome"/>
</dbReference>
<evidence type="ECO:0000313" key="2">
    <source>
        <dbReference type="EMBL" id="QGU03629.1"/>
    </source>
</evidence>
<protein>
    <submittedName>
        <fullName evidence="2">Diacylglycerol acyltransferase/mycolyltransferase Ag85A</fullName>
        <ecNumber evidence="2">2.3.1.122</ecNumber>
    </submittedName>
</protein>
<dbReference type="EC" id="2.3.1.122" evidence="2"/>
<reference evidence="2 3" key="1">
    <citation type="journal article" date="2021" name="Int. J. Syst. Evol. Microbiol.">
        <title>Classification of three corynebacterial strains isolated from a small paddock in North Rhine-Westphalia: proposal of &lt;i&gt;Corynebacterium kalinowskii&lt;/i&gt; sp. nov., &lt;i&gt;Corynebacterium comes&lt;/i&gt; sp. nov. and &lt;i&gt;Corynebacterium occultum&lt;/i&gt; sp. nov.</title>
        <authorList>
            <person name="Schaffert L."/>
            <person name="Ruwe M."/>
            <person name="Milse J."/>
            <person name="Hanuschka K."/>
            <person name="Ortseifen V."/>
            <person name="Droste J."/>
            <person name="Brandt D."/>
            <person name="Schl L."/>
            <person name="Kutter Y."/>
            <person name="Vinke S."/>
            <person name="Vieh P."/>
            <person name="Jacob L."/>
            <person name="L N.C."/>
            <person name="Schulte-Berndt E."/>
            <person name="Hain C."/>
            <person name="Linder M."/>
            <person name="Schmidt P."/>
            <person name="Wollenschl L."/>
            <person name="Luttermann T."/>
            <person name="Thieme E."/>
            <person name="Hassa J."/>
            <person name="Haak M."/>
            <person name="Wittchen M."/>
            <person name="Mentz A."/>
            <person name="Persicke M."/>
            <person name="Busche T."/>
            <person name="R C."/>
        </authorList>
    </citation>
    <scope>NUCLEOTIDE SEQUENCE [LARGE SCALE GENOMIC DNA]</scope>
    <source>
        <strain evidence="2 3">2019</strain>
    </source>
</reference>
<dbReference type="InterPro" id="IPR029058">
    <property type="entry name" value="AB_hydrolase_fold"/>
</dbReference>
<keyword evidence="2" id="KW-0808">Transferase</keyword>
<dbReference type="SUPFAM" id="SSF53474">
    <property type="entry name" value="alpha/beta-Hydrolases"/>
    <property type="match status" value="1"/>
</dbReference>
<dbReference type="Pfam" id="PF00756">
    <property type="entry name" value="Esterase"/>
    <property type="match status" value="1"/>
</dbReference>
<keyword evidence="3" id="KW-1185">Reference proteome</keyword>
<dbReference type="EMBL" id="CP046453">
    <property type="protein sequence ID" value="QGU03629.1"/>
    <property type="molecule type" value="Genomic_DNA"/>
</dbReference>
<name>A0A6B8VKN4_9CORY</name>
<gene>
    <name evidence="2" type="primary">fbpA2</name>
    <name evidence="2" type="ORF">CETAM_01725</name>
</gene>
<dbReference type="RefSeq" id="WP_156226787.1">
    <property type="nucleotide sequence ID" value="NZ_CP046453.1"/>
</dbReference>
<dbReference type="Gene3D" id="3.40.50.1820">
    <property type="entry name" value="alpha/beta hydrolase"/>
    <property type="match status" value="1"/>
</dbReference>
<organism evidence="2 3">
    <name type="scientific">Corynebacterium comes</name>
    <dbReference type="NCBI Taxonomy" id="2675218"/>
    <lineage>
        <taxon>Bacteria</taxon>
        <taxon>Bacillati</taxon>
        <taxon>Actinomycetota</taxon>
        <taxon>Actinomycetes</taxon>
        <taxon>Mycobacteriales</taxon>
        <taxon>Corynebacteriaceae</taxon>
        <taxon>Corynebacterium</taxon>
    </lineage>
</organism>
<dbReference type="KEGG" id="ccoe:CETAM_01725"/>
<feature type="signal peptide" evidence="1">
    <location>
        <begin position="1"/>
        <end position="22"/>
    </location>
</feature>
<keyword evidence="2" id="KW-0012">Acyltransferase</keyword>
<dbReference type="AlphaFoldDB" id="A0A6B8VKN4"/>
<accession>A0A6B8VKN4</accession>
<dbReference type="GO" id="GO:0050348">
    <property type="term" value="F:trehalose O-mycolyltransferase activity"/>
    <property type="evidence" value="ECO:0007669"/>
    <property type="project" value="UniProtKB-EC"/>
</dbReference>
<proteinExistence type="predicted"/>
<feature type="chain" id="PRO_5039256540" evidence="1">
    <location>
        <begin position="23"/>
        <end position="361"/>
    </location>
</feature>
<dbReference type="InterPro" id="IPR000801">
    <property type="entry name" value="Esterase-like"/>
</dbReference>
<evidence type="ECO:0000256" key="1">
    <source>
        <dbReference type="SAM" id="SignalP"/>
    </source>
</evidence>
<evidence type="ECO:0000313" key="3">
    <source>
        <dbReference type="Proteomes" id="UP000425178"/>
    </source>
</evidence>